<dbReference type="PRINTS" id="PR00364">
    <property type="entry name" value="DISEASERSIST"/>
</dbReference>
<dbReference type="InterPro" id="IPR027417">
    <property type="entry name" value="P-loop_NTPase"/>
</dbReference>
<dbReference type="SMART" id="SM00421">
    <property type="entry name" value="HTH_LUXR"/>
    <property type="match status" value="1"/>
</dbReference>
<proteinExistence type="predicted"/>
<dbReference type="SUPFAM" id="SSF48452">
    <property type="entry name" value="TPR-like"/>
    <property type="match status" value="1"/>
</dbReference>
<feature type="compositionally biased region" description="Low complexity" evidence="1">
    <location>
        <begin position="736"/>
        <end position="753"/>
    </location>
</feature>
<accession>A0A6J4TYT9</accession>
<dbReference type="Pfam" id="PF13424">
    <property type="entry name" value="TPR_12"/>
    <property type="match status" value="1"/>
</dbReference>
<dbReference type="InterPro" id="IPR049945">
    <property type="entry name" value="AAA_22"/>
</dbReference>
<dbReference type="PROSITE" id="PS00622">
    <property type="entry name" value="HTH_LUXR_1"/>
    <property type="match status" value="1"/>
</dbReference>
<feature type="region of interest" description="Disordered" evidence="1">
    <location>
        <begin position="736"/>
        <end position="766"/>
    </location>
</feature>
<dbReference type="PRINTS" id="PR00038">
    <property type="entry name" value="HTHLUXR"/>
</dbReference>
<dbReference type="SMART" id="SM00028">
    <property type="entry name" value="TPR"/>
    <property type="match status" value="4"/>
</dbReference>
<dbReference type="InterPro" id="IPR000792">
    <property type="entry name" value="Tscrpt_reg_LuxR_C"/>
</dbReference>
<dbReference type="InterPro" id="IPR036388">
    <property type="entry name" value="WH-like_DNA-bd_sf"/>
</dbReference>
<dbReference type="CDD" id="cd06170">
    <property type="entry name" value="LuxR_C_like"/>
    <property type="match status" value="1"/>
</dbReference>
<dbReference type="PANTHER" id="PTHR47691">
    <property type="entry name" value="REGULATOR-RELATED"/>
    <property type="match status" value="1"/>
</dbReference>
<dbReference type="Pfam" id="PF00196">
    <property type="entry name" value="GerE"/>
    <property type="match status" value="1"/>
</dbReference>
<dbReference type="InterPro" id="IPR019734">
    <property type="entry name" value="TPR_rpt"/>
</dbReference>
<dbReference type="Gene3D" id="3.40.50.300">
    <property type="entry name" value="P-loop containing nucleotide triphosphate hydrolases"/>
    <property type="match status" value="1"/>
</dbReference>
<evidence type="ECO:0000256" key="1">
    <source>
        <dbReference type="SAM" id="MobiDB-lite"/>
    </source>
</evidence>
<dbReference type="InterPro" id="IPR016032">
    <property type="entry name" value="Sig_transdc_resp-reg_C-effctor"/>
</dbReference>
<dbReference type="EMBL" id="CADCWG010000018">
    <property type="protein sequence ID" value="CAA9535954.1"/>
    <property type="molecule type" value="Genomic_DNA"/>
</dbReference>
<name>A0A6J4TYT9_9BACT</name>
<dbReference type="PANTHER" id="PTHR47691:SF3">
    <property type="entry name" value="HTH-TYPE TRANSCRIPTIONAL REGULATOR RV0890C-RELATED"/>
    <property type="match status" value="1"/>
</dbReference>
<dbReference type="PROSITE" id="PS50043">
    <property type="entry name" value="HTH_LUXR_2"/>
    <property type="match status" value="1"/>
</dbReference>
<evidence type="ECO:0000313" key="3">
    <source>
        <dbReference type="EMBL" id="CAA9535954.1"/>
    </source>
</evidence>
<dbReference type="Gene3D" id="1.10.10.10">
    <property type="entry name" value="Winged helix-like DNA-binding domain superfamily/Winged helix DNA-binding domain"/>
    <property type="match status" value="1"/>
</dbReference>
<dbReference type="InterPro" id="IPR011990">
    <property type="entry name" value="TPR-like_helical_dom_sf"/>
</dbReference>
<organism evidence="3">
    <name type="scientific">uncultured Thermomicrobiales bacterium</name>
    <dbReference type="NCBI Taxonomy" id="1645740"/>
    <lineage>
        <taxon>Bacteria</taxon>
        <taxon>Pseudomonadati</taxon>
        <taxon>Thermomicrobiota</taxon>
        <taxon>Thermomicrobia</taxon>
        <taxon>Thermomicrobiales</taxon>
        <taxon>environmental samples</taxon>
    </lineage>
</organism>
<dbReference type="SUPFAM" id="SSF52540">
    <property type="entry name" value="P-loop containing nucleoside triphosphate hydrolases"/>
    <property type="match status" value="1"/>
</dbReference>
<dbReference type="GO" id="GO:0016887">
    <property type="term" value="F:ATP hydrolysis activity"/>
    <property type="evidence" value="ECO:0007669"/>
    <property type="project" value="InterPro"/>
</dbReference>
<dbReference type="AlphaFoldDB" id="A0A6J4TYT9"/>
<protein>
    <recommendedName>
        <fullName evidence="2">HTH luxR-type domain-containing protein</fullName>
    </recommendedName>
</protein>
<reference evidence="3" key="1">
    <citation type="submission" date="2020-02" db="EMBL/GenBank/DDBJ databases">
        <authorList>
            <person name="Meier V. D."/>
        </authorList>
    </citation>
    <scope>NUCLEOTIDE SEQUENCE</scope>
    <source>
        <strain evidence="3">AVDCRST_MAG49</strain>
    </source>
</reference>
<dbReference type="SUPFAM" id="SSF46894">
    <property type="entry name" value="C-terminal effector domain of the bipartite response regulators"/>
    <property type="match status" value="1"/>
</dbReference>
<dbReference type="GO" id="GO:0006355">
    <property type="term" value="P:regulation of DNA-templated transcription"/>
    <property type="evidence" value="ECO:0007669"/>
    <property type="project" value="InterPro"/>
</dbReference>
<feature type="domain" description="HTH luxR-type" evidence="2">
    <location>
        <begin position="759"/>
        <end position="824"/>
    </location>
</feature>
<dbReference type="Pfam" id="PF13401">
    <property type="entry name" value="AAA_22"/>
    <property type="match status" value="1"/>
</dbReference>
<sequence length="826" mass="86913">MTVAIVAVTPDDQFGYLPTPLTPLIGRDAELAAIEDHFAGGGRLMTLTGPGGVGKTRLALEAAARLGQTARFADGVRFVALAPVAEAALLVPTVIQALALPGVAPEAPLTQLRQALRGRQMLVVLDNFEHLIGAAPTVAQLLEACPTLAVLATSRQRLHLRGEQDLAVAPLGLPDPEQPVGLAALAASGAGRLFLERARAARGGVPLSEREAPDAAEICRRLDGLPLAIELAAARCQVLSPPALLARLADRLTLLTHGPRDLPARLRTMRDAIAWSDHLLRPEERAVFRRLAVFAGGWTLEAAEAVAGGWEGEREGGAGEGGAGDVLDSLVALVDGSLVRQRSHATGTRFSLLEIIREYAQGELAAAGETDRARRRHIVYFLGLADQAETALTGSDQGRWLDRLEVEHDNLRAALQWGTARPASGAAGADGAAGAAGADGAAEQTEMGLRLASALWRFWWLRGHLVEGRDWLERALAAAPDAPPAVRAKALDAAGRLARQGGDYARAVERHAAALALHRGLGDEAAIARALNDIGVLMDDQGHYERARASYLEAVAASRDQGDDRGVAVALSNLANMERRAGDAERAVALFAETVPRWRALGDWWGTAFALCGLGDAVLARGETSRADGLYRESLDLCRAHGNKRGLADCLRGMAEVARAEGRLPRAARLHGAAAGLRAAMGIPFPPAERDKATPVKVLLREQLGDDAFDAAWAEGWASTVDDAVAFALAETPAPSAPEEAPAAAPAAAAAPPVSGTPTPVEPSGLTRREVEVVRLLADGRSNREIAEALFISAGTVRTHVEHILAKLDLDTRAAVAAWAVRHGLV</sequence>
<dbReference type="Gene3D" id="1.25.40.10">
    <property type="entry name" value="Tetratricopeptide repeat domain"/>
    <property type="match status" value="1"/>
</dbReference>
<dbReference type="GO" id="GO:0003677">
    <property type="term" value="F:DNA binding"/>
    <property type="evidence" value="ECO:0007669"/>
    <property type="project" value="InterPro"/>
</dbReference>
<evidence type="ECO:0000259" key="2">
    <source>
        <dbReference type="PROSITE" id="PS50043"/>
    </source>
</evidence>
<gene>
    <name evidence="3" type="ORF">AVDCRST_MAG49-222</name>
</gene>